<protein>
    <submittedName>
        <fullName evidence="1">Uncharacterized protein</fullName>
    </submittedName>
</protein>
<dbReference type="EMBL" id="WJBH02000002">
    <property type="protein sequence ID" value="KAI9563371.1"/>
    <property type="molecule type" value="Genomic_DNA"/>
</dbReference>
<dbReference type="AlphaFoldDB" id="A0AAD5PXB0"/>
<evidence type="ECO:0000313" key="1">
    <source>
        <dbReference type="EMBL" id="KAI9563371.1"/>
    </source>
</evidence>
<keyword evidence="2" id="KW-1185">Reference proteome</keyword>
<organism evidence="1 2">
    <name type="scientific">Daphnia sinensis</name>
    <dbReference type="NCBI Taxonomy" id="1820382"/>
    <lineage>
        <taxon>Eukaryota</taxon>
        <taxon>Metazoa</taxon>
        <taxon>Ecdysozoa</taxon>
        <taxon>Arthropoda</taxon>
        <taxon>Crustacea</taxon>
        <taxon>Branchiopoda</taxon>
        <taxon>Diplostraca</taxon>
        <taxon>Cladocera</taxon>
        <taxon>Anomopoda</taxon>
        <taxon>Daphniidae</taxon>
        <taxon>Daphnia</taxon>
        <taxon>Daphnia similis group</taxon>
    </lineage>
</organism>
<dbReference type="Proteomes" id="UP000820818">
    <property type="component" value="Linkage Group LG2"/>
</dbReference>
<proteinExistence type="predicted"/>
<name>A0AAD5PXB0_9CRUS</name>
<reference evidence="1 2" key="1">
    <citation type="submission" date="2022-05" db="EMBL/GenBank/DDBJ databases">
        <title>A multi-omics perspective on studying reproductive biology in Daphnia sinensis.</title>
        <authorList>
            <person name="Jia J."/>
        </authorList>
    </citation>
    <scope>NUCLEOTIDE SEQUENCE [LARGE SCALE GENOMIC DNA]</scope>
    <source>
        <strain evidence="1 2">WSL</strain>
    </source>
</reference>
<accession>A0AAD5PXB0</accession>
<evidence type="ECO:0000313" key="2">
    <source>
        <dbReference type="Proteomes" id="UP000820818"/>
    </source>
</evidence>
<comment type="caution">
    <text evidence="1">The sequence shown here is derived from an EMBL/GenBank/DDBJ whole genome shotgun (WGS) entry which is preliminary data.</text>
</comment>
<sequence>MTSDTSICSLKLSKFAQGLIPEEKKLYGEKLKELGCVDPLTIPLSVYKRGKNQHLVLYVVIERNGSNGEKFEAYKNLKGSPQYVDNTFAEKLLAFPLPNGTVIIRSHITHSQSLGINPTTSWGQ</sequence>
<gene>
    <name evidence="1" type="ORF">GHT06_010832</name>
</gene>